<keyword evidence="3" id="KW-1185">Reference proteome</keyword>
<dbReference type="PROSITE" id="PS50801">
    <property type="entry name" value="STAS"/>
    <property type="match status" value="1"/>
</dbReference>
<evidence type="ECO:0000313" key="3">
    <source>
        <dbReference type="Proteomes" id="UP000675781"/>
    </source>
</evidence>
<evidence type="ECO:0000313" key="2">
    <source>
        <dbReference type="EMBL" id="MBR7832469.1"/>
    </source>
</evidence>
<protein>
    <submittedName>
        <fullName evidence="2">STAS domain-containing protein</fullName>
    </submittedName>
</protein>
<feature type="domain" description="STAS" evidence="1">
    <location>
        <begin position="27"/>
        <end position="127"/>
    </location>
</feature>
<dbReference type="Proteomes" id="UP000675781">
    <property type="component" value="Unassembled WGS sequence"/>
</dbReference>
<dbReference type="Pfam" id="PF01740">
    <property type="entry name" value="STAS"/>
    <property type="match status" value="1"/>
</dbReference>
<dbReference type="PANTHER" id="PTHR33495:SF2">
    <property type="entry name" value="ANTI-SIGMA FACTOR ANTAGONIST TM_1081-RELATED"/>
    <property type="match status" value="1"/>
</dbReference>
<dbReference type="Gene3D" id="3.30.750.24">
    <property type="entry name" value="STAS domain"/>
    <property type="match status" value="1"/>
</dbReference>
<proteinExistence type="predicted"/>
<dbReference type="SUPFAM" id="SSF52091">
    <property type="entry name" value="SpoIIaa-like"/>
    <property type="match status" value="1"/>
</dbReference>
<sequence>MDTVNGAMRPDAADFHVEVGETTSGTVTTLRLIGTLNVYTEPALAARVQEAMKGGAWSLVVSLAEVDHVDAEVGVGALLRALRRLQAGNGTLLLAEVPEQVRKAIKARGLGLVLPAFPTEESAVEFLATWRSAA</sequence>
<comment type="caution">
    <text evidence="2">The sequence shown here is derived from an EMBL/GenBank/DDBJ whole genome shotgun (WGS) entry which is preliminary data.</text>
</comment>
<dbReference type="EMBL" id="JAGSOG010000011">
    <property type="protein sequence ID" value="MBR7832469.1"/>
    <property type="molecule type" value="Genomic_DNA"/>
</dbReference>
<dbReference type="InterPro" id="IPR002645">
    <property type="entry name" value="STAS_dom"/>
</dbReference>
<gene>
    <name evidence="2" type="ORF">KDL01_04325</name>
</gene>
<organism evidence="2 3">
    <name type="scientific">Actinospica durhamensis</name>
    <dbReference type="NCBI Taxonomy" id="1508375"/>
    <lineage>
        <taxon>Bacteria</taxon>
        <taxon>Bacillati</taxon>
        <taxon>Actinomycetota</taxon>
        <taxon>Actinomycetes</taxon>
        <taxon>Catenulisporales</taxon>
        <taxon>Actinospicaceae</taxon>
        <taxon>Actinospica</taxon>
    </lineage>
</organism>
<reference evidence="2" key="1">
    <citation type="submission" date="2021-04" db="EMBL/GenBank/DDBJ databases">
        <title>Genome based classification of Actinospica acidithermotolerans sp. nov., an actinobacterium isolated from an Indonesian hot spring.</title>
        <authorList>
            <person name="Kusuma A.B."/>
            <person name="Putra K.E."/>
            <person name="Nafisah S."/>
            <person name="Loh J."/>
            <person name="Nouioui I."/>
            <person name="Goodfellow M."/>
        </authorList>
    </citation>
    <scope>NUCLEOTIDE SEQUENCE</scope>
    <source>
        <strain evidence="2">CSCA 57</strain>
    </source>
</reference>
<accession>A0A941IM50</accession>
<dbReference type="GO" id="GO:0043856">
    <property type="term" value="F:anti-sigma factor antagonist activity"/>
    <property type="evidence" value="ECO:0007669"/>
    <property type="project" value="TreeGrafter"/>
</dbReference>
<evidence type="ECO:0000259" key="1">
    <source>
        <dbReference type="PROSITE" id="PS50801"/>
    </source>
</evidence>
<dbReference type="RefSeq" id="WP_212526994.1">
    <property type="nucleotide sequence ID" value="NZ_JAGSOG010000011.1"/>
</dbReference>
<dbReference type="InterPro" id="IPR036513">
    <property type="entry name" value="STAS_dom_sf"/>
</dbReference>
<dbReference type="PANTHER" id="PTHR33495">
    <property type="entry name" value="ANTI-SIGMA FACTOR ANTAGONIST TM_1081-RELATED-RELATED"/>
    <property type="match status" value="1"/>
</dbReference>
<dbReference type="CDD" id="cd07043">
    <property type="entry name" value="STAS_anti-anti-sigma_factors"/>
    <property type="match status" value="1"/>
</dbReference>
<name>A0A941IM50_9ACTN</name>
<dbReference type="AlphaFoldDB" id="A0A941IM50"/>